<dbReference type="GO" id="GO:0000160">
    <property type="term" value="P:phosphorelay signal transduction system"/>
    <property type="evidence" value="ECO:0007669"/>
    <property type="project" value="InterPro"/>
</dbReference>
<dbReference type="CDD" id="cd00383">
    <property type="entry name" value="trans_reg_C"/>
    <property type="match status" value="1"/>
</dbReference>
<dbReference type="SMART" id="SM00862">
    <property type="entry name" value="Trans_reg_C"/>
    <property type="match status" value="1"/>
</dbReference>
<evidence type="ECO:0000313" key="4">
    <source>
        <dbReference type="EMBL" id="TXF90698.1"/>
    </source>
</evidence>
<dbReference type="Pfam" id="PF00486">
    <property type="entry name" value="Trans_reg_C"/>
    <property type="match status" value="1"/>
</dbReference>
<dbReference type="InterPro" id="IPR036388">
    <property type="entry name" value="WH-like_DNA-bd_sf"/>
</dbReference>
<comment type="caution">
    <text evidence="4">The sequence shown here is derived from an EMBL/GenBank/DDBJ whole genome shotgun (WGS) entry which is preliminary data.</text>
</comment>
<accession>A0A5C7FZI2</accession>
<reference evidence="4 5" key="1">
    <citation type="submission" date="2019-08" db="EMBL/GenBank/DDBJ databases">
        <title>Lewinella sp. strain SSH13 Genome sequencing and assembly.</title>
        <authorList>
            <person name="Kim I."/>
        </authorList>
    </citation>
    <scope>NUCLEOTIDE SEQUENCE [LARGE SCALE GENOMIC DNA]</scope>
    <source>
        <strain evidence="4 5">SSH13</strain>
    </source>
</reference>
<dbReference type="AlphaFoldDB" id="A0A5C7FZI2"/>
<organism evidence="4 5">
    <name type="scientific">Neolewinella aurantiaca</name>
    <dbReference type="NCBI Taxonomy" id="2602767"/>
    <lineage>
        <taxon>Bacteria</taxon>
        <taxon>Pseudomonadati</taxon>
        <taxon>Bacteroidota</taxon>
        <taxon>Saprospiria</taxon>
        <taxon>Saprospirales</taxon>
        <taxon>Lewinellaceae</taxon>
        <taxon>Neolewinella</taxon>
    </lineage>
</organism>
<dbReference type="InterPro" id="IPR001867">
    <property type="entry name" value="OmpR/PhoB-type_DNA-bd"/>
</dbReference>
<protein>
    <submittedName>
        <fullName evidence="4">Winged helix-turn-helix transcriptional regulator</fullName>
    </submittedName>
</protein>
<keyword evidence="5" id="KW-1185">Reference proteome</keyword>
<evidence type="ECO:0000259" key="3">
    <source>
        <dbReference type="PROSITE" id="PS51755"/>
    </source>
</evidence>
<dbReference type="GO" id="GO:0006355">
    <property type="term" value="P:regulation of DNA-templated transcription"/>
    <property type="evidence" value="ECO:0007669"/>
    <property type="project" value="InterPro"/>
</dbReference>
<evidence type="ECO:0000256" key="1">
    <source>
        <dbReference type="ARBA" id="ARBA00023125"/>
    </source>
</evidence>
<sequence length="331" mass="36829">MATFSPGLKINVKGCKGLVKVKLRRFLRRTFACMNKWLLRLSRATGLMLVLLTLTSALWPAPPATRDQKTSLALRQIGHNYLSLLGDSTTRIPAVEENEDGTLLLRLEQKIAYDTLNRIARSVLADYDIRADYTLSLEDCSSGEVFLGSLWPGVRDDEYTDDSERACMGRDQENRCANIILAFATKQEAGTPFLTWFLGGLGVLLFFAGRLSPAPPHVTTPAPEPDLVPEQPGQLRLGEDCTFDETAHLLTIGTVQHELTYREAKLFGFFANRPNEILARADINEAVWGEEGIITGRSLDVFVSRLRKKLATTEHIEIKTVHGVGYRLLVG</sequence>
<dbReference type="EMBL" id="VOXD01000005">
    <property type="protein sequence ID" value="TXF90698.1"/>
    <property type="molecule type" value="Genomic_DNA"/>
</dbReference>
<dbReference type="Gene3D" id="1.10.10.10">
    <property type="entry name" value="Winged helix-like DNA-binding domain superfamily/Winged helix DNA-binding domain"/>
    <property type="match status" value="1"/>
</dbReference>
<dbReference type="GO" id="GO:0003677">
    <property type="term" value="F:DNA binding"/>
    <property type="evidence" value="ECO:0007669"/>
    <property type="project" value="UniProtKB-UniRule"/>
</dbReference>
<dbReference type="OrthoDB" id="7556122at2"/>
<evidence type="ECO:0000256" key="2">
    <source>
        <dbReference type="PROSITE-ProRule" id="PRU01091"/>
    </source>
</evidence>
<feature type="DNA-binding region" description="OmpR/PhoB-type" evidence="2">
    <location>
        <begin position="232"/>
        <end position="330"/>
    </location>
</feature>
<dbReference type="PROSITE" id="PS51755">
    <property type="entry name" value="OMPR_PHOB"/>
    <property type="match status" value="1"/>
</dbReference>
<evidence type="ECO:0000313" key="5">
    <source>
        <dbReference type="Proteomes" id="UP000321907"/>
    </source>
</evidence>
<dbReference type="InterPro" id="IPR016032">
    <property type="entry name" value="Sig_transdc_resp-reg_C-effctor"/>
</dbReference>
<feature type="domain" description="OmpR/PhoB-type" evidence="3">
    <location>
        <begin position="232"/>
        <end position="330"/>
    </location>
</feature>
<proteinExistence type="predicted"/>
<dbReference type="SUPFAM" id="SSF46894">
    <property type="entry name" value="C-terminal effector domain of the bipartite response regulators"/>
    <property type="match status" value="1"/>
</dbReference>
<dbReference type="Proteomes" id="UP000321907">
    <property type="component" value="Unassembled WGS sequence"/>
</dbReference>
<keyword evidence="1 2" id="KW-0238">DNA-binding</keyword>
<name>A0A5C7FZI2_9BACT</name>
<gene>
    <name evidence="4" type="ORF">FUA23_04460</name>
</gene>